<dbReference type="EMBL" id="FNFT01000005">
    <property type="protein sequence ID" value="SDK18289.1"/>
    <property type="molecule type" value="Genomic_DNA"/>
</dbReference>
<evidence type="ECO:0000313" key="7">
    <source>
        <dbReference type="Proteomes" id="UP000326500"/>
    </source>
</evidence>
<organism evidence="6 7">
    <name type="scientific">Methanoculleus thermophilus</name>
    <dbReference type="NCBI Taxonomy" id="2200"/>
    <lineage>
        <taxon>Archaea</taxon>
        <taxon>Methanobacteriati</taxon>
        <taxon>Methanobacteriota</taxon>
        <taxon>Stenosarchaea group</taxon>
        <taxon>Methanomicrobia</taxon>
        <taxon>Methanomicrobiales</taxon>
        <taxon>Methanomicrobiaceae</taxon>
        <taxon>Methanoculleus</taxon>
    </lineage>
</organism>
<dbReference type="Pfam" id="PF13360">
    <property type="entry name" value="PQQ_2"/>
    <property type="match status" value="1"/>
</dbReference>
<evidence type="ECO:0000259" key="5">
    <source>
        <dbReference type="Pfam" id="PF13360"/>
    </source>
</evidence>
<dbReference type="Proteomes" id="UP000326500">
    <property type="component" value="Unassembled WGS sequence"/>
</dbReference>
<dbReference type="PANTHER" id="PTHR44019">
    <property type="entry name" value="WD REPEAT-CONTAINING PROTEIN 55"/>
    <property type="match status" value="1"/>
</dbReference>
<dbReference type="SUPFAM" id="SSF50998">
    <property type="entry name" value="Quinoprotein alcohol dehydrogenase-like"/>
    <property type="match status" value="1"/>
</dbReference>
<dbReference type="InterPro" id="IPR015943">
    <property type="entry name" value="WD40/YVTN_repeat-like_dom_sf"/>
</dbReference>
<dbReference type="InterPro" id="IPR050505">
    <property type="entry name" value="WDR55/POC1"/>
</dbReference>
<dbReference type="InterPro" id="IPR011047">
    <property type="entry name" value="Quinoprotein_ADH-like_sf"/>
</dbReference>
<keyword evidence="1" id="KW-0853">WD repeat</keyword>
<feature type="region of interest" description="Disordered" evidence="3">
    <location>
        <begin position="349"/>
        <end position="377"/>
    </location>
</feature>
<dbReference type="SMART" id="SM00564">
    <property type="entry name" value="PQQ"/>
    <property type="match status" value="4"/>
</dbReference>
<dbReference type="RefSeq" id="WP_066957761.1">
    <property type="nucleotide sequence ID" value="NZ_BCNX01000008.1"/>
</dbReference>
<keyword evidence="4" id="KW-0472">Membrane</keyword>
<evidence type="ECO:0000256" key="1">
    <source>
        <dbReference type="ARBA" id="ARBA00022574"/>
    </source>
</evidence>
<dbReference type="SMART" id="SM00320">
    <property type="entry name" value="WD40"/>
    <property type="match status" value="3"/>
</dbReference>
<dbReference type="PANTHER" id="PTHR44019:SF8">
    <property type="entry name" value="POC1 CENTRIOLAR PROTEIN HOMOLOG"/>
    <property type="match status" value="1"/>
</dbReference>
<evidence type="ECO:0000313" key="6">
    <source>
        <dbReference type="EMBL" id="SDK18289.1"/>
    </source>
</evidence>
<evidence type="ECO:0000256" key="2">
    <source>
        <dbReference type="ARBA" id="ARBA00022737"/>
    </source>
</evidence>
<dbReference type="InterPro" id="IPR001680">
    <property type="entry name" value="WD40_rpt"/>
</dbReference>
<evidence type="ECO:0000256" key="4">
    <source>
        <dbReference type="SAM" id="Phobius"/>
    </source>
</evidence>
<name>A0A1G8ZT38_9EURY</name>
<reference evidence="6 7" key="1">
    <citation type="submission" date="2016-10" db="EMBL/GenBank/DDBJ databases">
        <authorList>
            <person name="Varghese N."/>
            <person name="Submissions S."/>
        </authorList>
    </citation>
    <scope>NUCLEOTIDE SEQUENCE [LARGE SCALE GENOMIC DNA]</scope>
    <source>
        <strain evidence="6 7">DSM 2373</strain>
    </source>
</reference>
<accession>A0A1G8ZT38</accession>
<proteinExistence type="predicted"/>
<feature type="domain" description="Pyrrolo-quinoline quinone repeat" evidence="5">
    <location>
        <begin position="87"/>
        <end position="235"/>
    </location>
</feature>
<gene>
    <name evidence="6" type="ORF">SAMN04488571_1052</name>
</gene>
<dbReference type="InterPro" id="IPR018391">
    <property type="entry name" value="PQQ_b-propeller_rpt"/>
</dbReference>
<dbReference type="AlphaFoldDB" id="A0A1G8ZT38"/>
<keyword evidence="7" id="KW-1185">Reference proteome</keyword>
<dbReference type="Gene3D" id="2.130.10.10">
    <property type="entry name" value="YVTN repeat-like/Quinoprotein amine dehydrogenase"/>
    <property type="match status" value="2"/>
</dbReference>
<sequence>MRCATVILVACLLLATGVQAGAALWTHSMPSGITDLSLSRDGSYVLAGGERVCLLAGNGTPLWQQWVGAHAACSADAGRIVIANGQLLTLVDRDGALVWRQELASACTRLGVSADGKCIVVADRFGKVYFYNGDGKLRATADTRGKPGDGAAAFSEIRSVAVSEKGEYAAVASSRGVFYYTGTGRKVWSHADVLEGATSVAVSASGNEVAAGSDANVRLFDRAGKVLWTYRCHRPVTSLAISGDGSRVAFGTQDGTLTCLDREGEAVWTFSAGDWIRDLAFSSDGSLLLAGSMGKQAYLFDGAGGVIGTCALSGPVNHVALTPDGKVGVAATSREVAGVPMMAAAPAATPTVTSTATPTATSTPTSTTTPTATSTPTNATAQLPAGIIDLPLLAAGILACGVLSGAGYFYRQRRRTAPVPTAKEEPAVVVKTEDEPLPPDDEVPTAATTEIGPLPAVEVDPSAPWRASIIEGRLREAARILSREMFALIRERTGARVLRTADALAACPAFREDLARFFVDADRLAYGPDDPAEEEIEALEAAYLRLAGEIR</sequence>
<protein>
    <submittedName>
        <fullName evidence="6">PQQ-like domain-containing protein</fullName>
    </submittedName>
</protein>
<feature type="transmembrane region" description="Helical" evidence="4">
    <location>
        <begin position="390"/>
        <end position="410"/>
    </location>
</feature>
<dbReference type="InterPro" id="IPR002372">
    <property type="entry name" value="PQQ_rpt_dom"/>
</dbReference>
<dbReference type="STRING" id="2200.GCA_001571405_01572"/>
<keyword evidence="4" id="KW-1133">Transmembrane helix</keyword>
<keyword evidence="2" id="KW-0677">Repeat</keyword>
<keyword evidence="4" id="KW-0812">Transmembrane</keyword>
<dbReference type="Pfam" id="PF00400">
    <property type="entry name" value="WD40"/>
    <property type="match status" value="1"/>
</dbReference>
<evidence type="ECO:0000256" key="3">
    <source>
        <dbReference type="SAM" id="MobiDB-lite"/>
    </source>
</evidence>
<dbReference type="OrthoDB" id="112395at2157"/>